<dbReference type="Pfam" id="PF02720">
    <property type="entry name" value="DUF222"/>
    <property type="match status" value="1"/>
</dbReference>
<evidence type="ECO:0000256" key="1">
    <source>
        <dbReference type="ARBA" id="ARBA00023450"/>
    </source>
</evidence>
<evidence type="ECO:0000259" key="3">
    <source>
        <dbReference type="SMART" id="SM00507"/>
    </source>
</evidence>
<dbReference type="Proteomes" id="UP000198506">
    <property type="component" value="Unassembled WGS sequence"/>
</dbReference>
<evidence type="ECO:0000313" key="4">
    <source>
        <dbReference type="EMBL" id="SFS04017.1"/>
    </source>
</evidence>
<proteinExistence type="inferred from homology"/>
<comment type="similarity">
    <text evidence="1">Belongs to the Rv1128c/1148c/1588c/1702c/1945/3466 family.</text>
</comment>
<dbReference type="AlphaFoldDB" id="A0AA94HLA2"/>
<dbReference type="InterPro" id="IPR002711">
    <property type="entry name" value="HNH"/>
</dbReference>
<reference evidence="4 5" key="1">
    <citation type="submission" date="2016-10" db="EMBL/GenBank/DDBJ databases">
        <authorList>
            <person name="Varghese N."/>
            <person name="Submissions S."/>
        </authorList>
    </citation>
    <scope>NUCLEOTIDE SEQUENCE [LARGE SCALE GENOMIC DNA]</scope>
    <source>
        <strain evidence="4 5">IAM 15147</strain>
    </source>
</reference>
<feature type="region of interest" description="Disordered" evidence="2">
    <location>
        <begin position="247"/>
        <end position="266"/>
    </location>
</feature>
<protein>
    <submittedName>
        <fullName evidence="4">HNH endonuclease</fullName>
    </submittedName>
</protein>
<keyword evidence="4" id="KW-0255">Endonuclease</keyword>
<dbReference type="Pfam" id="PF01844">
    <property type="entry name" value="HNH"/>
    <property type="match status" value="1"/>
</dbReference>
<feature type="region of interest" description="Disordered" evidence="2">
    <location>
        <begin position="515"/>
        <end position="579"/>
    </location>
</feature>
<evidence type="ECO:0000313" key="5">
    <source>
        <dbReference type="Proteomes" id="UP000198506"/>
    </source>
</evidence>
<dbReference type="GO" id="GO:0003676">
    <property type="term" value="F:nucleic acid binding"/>
    <property type="evidence" value="ECO:0007669"/>
    <property type="project" value="InterPro"/>
</dbReference>
<dbReference type="InterPro" id="IPR003870">
    <property type="entry name" value="DUF222"/>
</dbReference>
<comment type="caution">
    <text evidence="4">The sequence shown here is derived from an EMBL/GenBank/DDBJ whole genome shotgun (WGS) entry which is preliminary data.</text>
</comment>
<organism evidence="4 5">
    <name type="scientific">Agrococcus baldri</name>
    <dbReference type="NCBI Taxonomy" id="153730"/>
    <lineage>
        <taxon>Bacteria</taxon>
        <taxon>Bacillati</taxon>
        <taxon>Actinomycetota</taxon>
        <taxon>Actinomycetes</taxon>
        <taxon>Micrococcales</taxon>
        <taxon>Microbacteriaceae</taxon>
        <taxon>Agrococcus</taxon>
    </lineage>
</organism>
<gene>
    <name evidence="4" type="ORF">SAMN04487783_0818</name>
</gene>
<dbReference type="EMBL" id="FOZN01000001">
    <property type="protein sequence ID" value="SFS04017.1"/>
    <property type="molecule type" value="Genomic_DNA"/>
</dbReference>
<sequence>MTRIEQAATAVAAAQAAFADAVALESAPEAEIAELLTQTAALARLVQAQQVRLAGAIDARSLGSPETDLCRKLGKASAKEAVAAAFGIRAREAQELLSMARSTARGVSMTGGDIEIKYPSVATALDAGELSLSQARAIVRTLEPAAPRADLEQLAWAERCLVDAALNPEQPLAPELLVDQARLFAAVIDPDGVLPNGERQQAMRSLKLWQRPDGMWPVEGLFTPEAGSELKAMFDALNGPRVRVRFRDDADSVEQQEPVDDRSPEQRRHDAFLGIVRAQAASGKAPIAGGEVPRLVFNVTEEAYEAYRRGLEHPDRTLQIEHTGALVPIETVDRLMCDALVQRAVVDARGAVLDLGRTKRDFNRAQRRALAAQYGGCANCRAPASWCEAHHVLWWVRGGPTDLKNGMLLCSHCHHEVHAGRLVVVGEPGDWRVVAQLRPPDRYVRGVRGDQRPGIAAAPGIGALARVAVQRGALASAMRGTEPVVADAGRSQSPAGTGMLASDAAPSLAIRIRDAAPSRTRDAAPIRIPDAAPSRARRPRTSAGVIEQRLRRRLRDCQRPGPPRLAVDHRPPIPVVLRH</sequence>
<accession>A0AA94HLA2</accession>
<dbReference type="RefSeq" id="WP_092916058.1">
    <property type="nucleotide sequence ID" value="NZ_FOZN01000001.1"/>
</dbReference>
<evidence type="ECO:0000256" key="2">
    <source>
        <dbReference type="SAM" id="MobiDB-lite"/>
    </source>
</evidence>
<name>A0AA94HLA2_9MICO</name>
<dbReference type="InterPro" id="IPR003615">
    <property type="entry name" value="HNH_nuc"/>
</dbReference>
<feature type="domain" description="HNH nuclease" evidence="3">
    <location>
        <begin position="365"/>
        <end position="415"/>
    </location>
</feature>
<dbReference type="SMART" id="SM00507">
    <property type="entry name" value="HNHc"/>
    <property type="match status" value="1"/>
</dbReference>
<dbReference type="GO" id="GO:0004519">
    <property type="term" value="F:endonuclease activity"/>
    <property type="evidence" value="ECO:0007669"/>
    <property type="project" value="UniProtKB-KW"/>
</dbReference>
<dbReference type="Gene3D" id="1.10.30.50">
    <property type="match status" value="1"/>
</dbReference>
<keyword evidence="5" id="KW-1185">Reference proteome</keyword>
<keyword evidence="4" id="KW-0540">Nuclease</keyword>
<dbReference type="GO" id="GO:0008270">
    <property type="term" value="F:zinc ion binding"/>
    <property type="evidence" value="ECO:0007669"/>
    <property type="project" value="InterPro"/>
</dbReference>
<dbReference type="CDD" id="cd00085">
    <property type="entry name" value="HNHc"/>
    <property type="match status" value="1"/>
</dbReference>
<feature type="compositionally biased region" description="Basic and acidic residues" evidence="2">
    <location>
        <begin position="515"/>
        <end position="524"/>
    </location>
</feature>
<keyword evidence="4" id="KW-0378">Hydrolase</keyword>
<feature type="compositionally biased region" description="Low complexity" evidence="2">
    <location>
        <begin position="525"/>
        <end position="534"/>
    </location>
</feature>